<name>A0A2R6C1W7_9ARCH</name>
<sequence length="63" mass="6899">MNALWFVVNMAKKHSVGEAFENTEGGERRKAREGGGCCCCAEEEGEEEEWSVGGEHEESGFTS</sequence>
<accession>A0A2R6C1W7</accession>
<evidence type="ECO:0000313" key="1">
    <source>
        <dbReference type="EMBL" id="PSO04834.1"/>
    </source>
</evidence>
<reference evidence="1 2" key="1">
    <citation type="submission" date="2017-04" db="EMBL/GenBank/DDBJ databases">
        <title>Novel microbial lineages endemic to geothermal iron-oxide mats fill important gaps in the evolutionary history of Archaea.</title>
        <authorList>
            <person name="Jay Z.J."/>
            <person name="Beam J.P."/>
            <person name="Dlakic M."/>
            <person name="Rusch D.B."/>
            <person name="Kozubal M.A."/>
            <person name="Inskeep W.P."/>
        </authorList>
    </citation>
    <scope>NUCLEOTIDE SEQUENCE [LARGE SCALE GENOMIC DNA]</scope>
    <source>
        <strain evidence="1">ECH_B_SAG-G06</strain>
    </source>
</reference>
<evidence type="ECO:0000313" key="2">
    <source>
        <dbReference type="Proteomes" id="UP000240582"/>
    </source>
</evidence>
<dbReference type="AlphaFoldDB" id="A0A2R6C1W7"/>
<dbReference type="Proteomes" id="UP000240582">
    <property type="component" value="Unassembled WGS sequence"/>
</dbReference>
<comment type="caution">
    <text evidence="1">The sequence shown here is derived from an EMBL/GenBank/DDBJ whole genome shotgun (WGS) entry which is preliminary data.</text>
</comment>
<proteinExistence type="predicted"/>
<protein>
    <submittedName>
        <fullName evidence="1">Uncharacterized protein</fullName>
    </submittedName>
</protein>
<organism evidence="1 2">
    <name type="scientific">Candidatus Marsarchaeota G2 archaeon ECH_B_SAG-G06</name>
    <dbReference type="NCBI Taxonomy" id="1978166"/>
    <lineage>
        <taxon>Archaea</taxon>
        <taxon>Candidatus Marsarchaeota</taxon>
        <taxon>Candidatus Marsarchaeota group 2</taxon>
    </lineage>
</organism>
<dbReference type="EMBL" id="NEXN01000028">
    <property type="protein sequence ID" value="PSO04834.1"/>
    <property type="molecule type" value="Genomic_DNA"/>
</dbReference>
<gene>
    <name evidence="1" type="ORF">B9Q12_01720</name>
</gene>